<dbReference type="EMBL" id="JAGFMF010011642">
    <property type="protein sequence ID" value="KAG8517977.1"/>
    <property type="molecule type" value="Genomic_DNA"/>
</dbReference>
<feature type="chain" id="PRO_5035183314" evidence="2">
    <location>
        <begin position="24"/>
        <end position="276"/>
    </location>
</feature>
<dbReference type="PANTHER" id="PTHR44826:SF15">
    <property type="match status" value="1"/>
</dbReference>
<gene>
    <name evidence="3" type="ORF">J0S82_011021</name>
</gene>
<dbReference type="InterPro" id="IPR051860">
    <property type="entry name" value="Plasmodium_CSP_Invasion"/>
</dbReference>
<keyword evidence="2" id="KW-0732">Signal</keyword>
<dbReference type="PANTHER" id="PTHR44826">
    <property type="entry name" value="SPORE COAT PROTEIN SP85"/>
    <property type="match status" value="1"/>
</dbReference>
<organism evidence="3 4">
    <name type="scientific">Galemys pyrenaicus</name>
    <name type="common">Iberian desman</name>
    <name type="synonym">Pyrenean desman</name>
    <dbReference type="NCBI Taxonomy" id="202257"/>
    <lineage>
        <taxon>Eukaryota</taxon>
        <taxon>Metazoa</taxon>
        <taxon>Chordata</taxon>
        <taxon>Craniata</taxon>
        <taxon>Vertebrata</taxon>
        <taxon>Euteleostomi</taxon>
        <taxon>Mammalia</taxon>
        <taxon>Eutheria</taxon>
        <taxon>Laurasiatheria</taxon>
        <taxon>Eulipotyphla</taxon>
        <taxon>Talpidae</taxon>
        <taxon>Galemys</taxon>
    </lineage>
</organism>
<evidence type="ECO:0000313" key="4">
    <source>
        <dbReference type="Proteomes" id="UP000700334"/>
    </source>
</evidence>
<feature type="compositionally biased region" description="Low complexity" evidence="1">
    <location>
        <begin position="195"/>
        <end position="231"/>
    </location>
</feature>
<feature type="region of interest" description="Disordered" evidence="1">
    <location>
        <begin position="162"/>
        <end position="263"/>
    </location>
</feature>
<accession>A0A8J6AFR7</accession>
<feature type="signal peptide" evidence="2">
    <location>
        <begin position="1"/>
        <end position="23"/>
    </location>
</feature>
<comment type="caution">
    <text evidence="3">The sequence shown here is derived from an EMBL/GenBank/DDBJ whole genome shotgun (WGS) entry which is preliminary data.</text>
</comment>
<name>A0A8J6AFR7_GALPY</name>
<dbReference type="Proteomes" id="UP000700334">
    <property type="component" value="Unassembled WGS sequence"/>
</dbReference>
<protein>
    <submittedName>
        <fullName evidence="3">Uncharacterized protein</fullName>
    </submittedName>
</protein>
<proteinExistence type="predicted"/>
<keyword evidence="4" id="KW-1185">Reference proteome</keyword>
<evidence type="ECO:0000256" key="2">
    <source>
        <dbReference type="SAM" id="SignalP"/>
    </source>
</evidence>
<reference evidence="3" key="1">
    <citation type="journal article" date="2021" name="Evol. Appl.">
        <title>The genome of the Pyrenean desman and the effects of bottlenecks and inbreeding on the genomic landscape of an endangered species.</title>
        <authorList>
            <person name="Escoda L."/>
            <person name="Castresana J."/>
        </authorList>
    </citation>
    <scope>NUCLEOTIDE SEQUENCE</scope>
    <source>
        <strain evidence="3">IBE-C5619</strain>
    </source>
</reference>
<feature type="compositionally biased region" description="Pro residues" evidence="1">
    <location>
        <begin position="167"/>
        <end position="177"/>
    </location>
</feature>
<feature type="compositionally biased region" description="Pro residues" evidence="1">
    <location>
        <begin position="184"/>
        <end position="194"/>
    </location>
</feature>
<evidence type="ECO:0000256" key="1">
    <source>
        <dbReference type="SAM" id="MobiDB-lite"/>
    </source>
</evidence>
<dbReference type="AlphaFoldDB" id="A0A8J6AFR7"/>
<evidence type="ECO:0000313" key="3">
    <source>
        <dbReference type="EMBL" id="KAG8517977.1"/>
    </source>
</evidence>
<sequence>MQPRHAQLCTFHVYLLLWLSGRGRPRFTAVHHFLRPSRTPALLHTALLQLHGAPAGCHAGGQTPESRENRISALSQPGEGQATPAYGGHGDSQLVARGPACSGVLPRGPPRALRVNGPWRKREAITVHPFIYPLPTHPPSIHPPSIHPSTHPSSIHPSIHPSIIHPPIHPSIHPPTHPSIHPSTHPPIHPPPTIHPSIHPSIYHPPTIHHPSIIHPSTHNPSSIHHPSIHPTIPPSITHPPSSIYPPFIHHPSPMRVHQDTGGDDLIATECGLEQK</sequence>